<dbReference type="GO" id="GO:0008270">
    <property type="term" value="F:zinc ion binding"/>
    <property type="evidence" value="ECO:0007669"/>
    <property type="project" value="UniProtKB-UniRule"/>
</dbReference>
<evidence type="ECO:0000259" key="2">
    <source>
        <dbReference type="PROSITE" id="PS51915"/>
    </source>
</evidence>
<comment type="caution">
    <text evidence="3">The sequence shown here is derived from an EMBL/GenBank/DDBJ whole genome shotgun (WGS) entry which is preliminary data.</text>
</comment>
<feature type="binding site" evidence="1">
    <location>
        <position position="26"/>
    </location>
    <ligand>
        <name>Zn(2+)</name>
        <dbReference type="ChEBI" id="CHEBI:29105"/>
    </ligand>
</feature>
<organism evidence="3 4">
    <name type="scientific">Pseudolycoriella hygida</name>
    <dbReference type="NCBI Taxonomy" id="35572"/>
    <lineage>
        <taxon>Eukaryota</taxon>
        <taxon>Metazoa</taxon>
        <taxon>Ecdysozoa</taxon>
        <taxon>Arthropoda</taxon>
        <taxon>Hexapoda</taxon>
        <taxon>Insecta</taxon>
        <taxon>Pterygota</taxon>
        <taxon>Neoptera</taxon>
        <taxon>Endopterygota</taxon>
        <taxon>Diptera</taxon>
        <taxon>Nematocera</taxon>
        <taxon>Sciaroidea</taxon>
        <taxon>Sciaridae</taxon>
        <taxon>Pseudolycoriella</taxon>
    </lineage>
</organism>
<keyword evidence="1" id="KW-0479">Metal-binding</keyword>
<sequence length="145" mass="16227">MTESDSKNDLLDLASSGGKGGTCRACTLFYDTSRMIFLFESDTNLAEMFWKCTSLETSDADGLPKHICLNCHNDLINYNKFRLLCASSDTYFRRNINIKTDNSDKDNLIIKEDATVERIDVDGSVESNLDNSSISVEAEELKEST</sequence>
<keyword evidence="4" id="KW-1185">Reference proteome</keyword>
<proteinExistence type="predicted"/>
<dbReference type="GO" id="GO:0005634">
    <property type="term" value="C:nucleus"/>
    <property type="evidence" value="ECO:0007669"/>
    <property type="project" value="InterPro"/>
</dbReference>
<feature type="domain" description="ZAD" evidence="2">
    <location>
        <begin position="21"/>
        <end position="95"/>
    </location>
</feature>
<gene>
    <name evidence="3" type="ORF">Bhyg_16697</name>
</gene>
<evidence type="ECO:0000313" key="4">
    <source>
        <dbReference type="Proteomes" id="UP001151699"/>
    </source>
</evidence>
<keyword evidence="1" id="KW-0863">Zinc-finger</keyword>
<evidence type="ECO:0000256" key="1">
    <source>
        <dbReference type="PROSITE-ProRule" id="PRU01263"/>
    </source>
</evidence>
<feature type="non-terminal residue" evidence="3">
    <location>
        <position position="145"/>
    </location>
</feature>
<reference evidence="3" key="1">
    <citation type="submission" date="2022-07" db="EMBL/GenBank/DDBJ databases">
        <authorList>
            <person name="Trinca V."/>
            <person name="Uliana J.V.C."/>
            <person name="Torres T.T."/>
            <person name="Ward R.J."/>
            <person name="Monesi N."/>
        </authorList>
    </citation>
    <scope>NUCLEOTIDE SEQUENCE</scope>
    <source>
        <strain evidence="3">HSMRA1968</strain>
        <tissue evidence="3">Whole embryos</tissue>
    </source>
</reference>
<keyword evidence="1" id="KW-0862">Zinc</keyword>
<dbReference type="SMART" id="SM00868">
    <property type="entry name" value="zf-AD"/>
    <property type="match status" value="1"/>
</dbReference>
<dbReference type="Proteomes" id="UP001151699">
    <property type="component" value="Unassembled WGS sequence"/>
</dbReference>
<feature type="binding site" evidence="1">
    <location>
        <position position="71"/>
    </location>
    <ligand>
        <name>Zn(2+)</name>
        <dbReference type="ChEBI" id="CHEBI:29105"/>
    </ligand>
</feature>
<dbReference type="OrthoDB" id="8922241at2759"/>
<dbReference type="PROSITE" id="PS51915">
    <property type="entry name" value="ZAD"/>
    <property type="match status" value="1"/>
</dbReference>
<dbReference type="Gene3D" id="3.40.1800.20">
    <property type="match status" value="1"/>
</dbReference>
<dbReference type="SUPFAM" id="SSF57716">
    <property type="entry name" value="Glucocorticoid receptor-like (DNA-binding domain)"/>
    <property type="match status" value="1"/>
</dbReference>
<protein>
    <recommendedName>
        <fullName evidence="2">ZAD domain-containing protein</fullName>
    </recommendedName>
</protein>
<dbReference type="EMBL" id="WJQU01002432">
    <property type="protein sequence ID" value="KAJ6632862.1"/>
    <property type="molecule type" value="Genomic_DNA"/>
</dbReference>
<dbReference type="Pfam" id="PF07776">
    <property type="entry name" value="zf-AD"/>
    <property type="match status" value="1"/>
</dbReference>
<accession>A0A9Q0MMH9</accession>
<dbReference type="AlphaFoldDB" id="A0A9Q0MMH9"/>
<name>A0A9Q0MMH9_9DIPT</name>
<feature type="binding site" evidence="1">
    <location>
        <position position="68"/>
    </location>
    <ligand>
        <name>Zn(2+)</name>
        <dbReference type="ChEBI" id="CHEBI:29105"/>
    </ligand>
</feature>
<evidence type="ECO:0000313" key="3">
    <source>
        <dbReference type="EMBL" id="KAJ6632862.1"/>
    </source>
</evidence>
<dbReference type="InterPro" id="IPR012934">
    <property type="entry name" value="Znf_AD"/>
</dbReference>
<feature type="binding site" evidence="1">
    <location>
        <position position="23"/>
    </location>
    <ligand>
        <name>Zn(2+)</name>
        <dbReference type="ChEBI" id="CHEBI:29105"/>
    </ligand>
</feature>